<sequence>MRKKRARCFLCLFLLLLLLSGCGSKVPEVIKNPNTEFVTLEAYGEKDYVVPENYEHIRDNIYAVVKDGLIVEYKKIVLQSGQYVWLDCEAEEIMK</sequence>
<evidence type="ECO:0000313" key="3">
    <source>
        <dbReference type="Proteomes" id="UP000823935"/>
    </source>
</evidence>
<dbReference type="AlphaFoldDB" id="A0A9D1JL79"/>
<reference evidence="2" key="2">
    <citation type="journal article" date="2021" name="PeerJ">
        <title>Extensive microbial diversity within the chicken gut microbiome revealed by metagenomics and culture.</title>
        <authorList>
            <person name="Gilroy R."/>
            <person name="Ravi A."/>
            <person name="Getino M."/>
            <person name="Pursley I."/>
            <person name="Horton D.L."/>
            <person name="Alikhan N.F."/>
            <person name="Baker D."/>
            <person name="Gharbi K."/>
            <person name="Hall N."/>
            <person name="Watson M."/>
            <person name="Adriaenssens E.M."/>
            <person name="Foster-Nyarko E."/>
            <person name="Jarju S."/>
            <person name="Secka A."/>
            <person name="Antonio M."/>
            <person name="Oren A."/>
            <person name="Chaudhuri R.R."/>
            <person name="La Ragione R."/>
            <person name="Hildebrand F."/>
            <person name="Pallen M.J."/>
        </authorList>
    </citation>
    <scope>NUCLEOTIDE SEQUENCE</scope>
    <source>
        <strain evidence="2">CHK190-19873</strain>
    </source>
</reference>
<accession>A0A9D1JL79</accession>
<evidence type="ECO:0000313" key="2">
    <source>
        <dbReference type="EMBL" id="HIS32119.1"/>
    </source>
</evidence>
<proteinExistence type="predicted"/>
<dbReference type="EMBL" id="DVIQ01000070">
    <property type="protein sequence ID" value="HIS32119.1"/>
    <property type="molecule type" value="Genomic_DNA"/>
</dbReference>
<comment type="caution">
    <text evidence="2">The sequence shown here is derived from an EMBL/GenBank/DDBJ whole genome shotgun (WGS) entry which is preliminary data.</text>
</comment>
<reference evidence="2" key="1">
    <citation type="submission" date="2020-10" db="EMBL/GenBank/DDBJ databases">
        <authorList>
            <person name="Gilroy R."/>
        </authorList>
    </citation>
    <scope>NUCLEOTIDE SEQUENCE</scope>
    <source>
        <strain evidence="2">CHK190-19873</strain>
    </source>
</reference>
<protein>
    <submittedName>
        <fullName evidence="2">Uncharacterized protein</fullName>
    </submittedName>
</protein>
<feature type="signal peptide" evidence="1">
    <location>
        <begin position="1"/>
        <end position="25"/>
    </location>
</feature>
<organism evidence="2 3">
    <name type="scientific">Candidatus Limivivens intestinipullorum</name>
    <dbReference type="NCBI Taxonomy" id="2840858"/>
    <lineage>
        <taxon>Bacteria</taxon>
        <taxon>Bacillati</taxon>
        <taxon>Bacillota</taxon>
        <taxon>Clostridia</taxon>
        <taxon>Lachnospirales</taxon>
        <taxon>Lachnospiraceae</taxon>
        <taxon>Lachnospiraceae incertae sedis</taxon>
        <taxon>Candidatus Limivivens</taxon>
    </lineage>
</organism>
<keyword evidence="1" id="KW-0732">Signal</keyword>
<dbReference type="Proteomes" id="UP000823935">
    <property type="component" value="Unassembled WGS sequence"/>
</dbReference>
<dbReference type="PROSITE" id="PS51257">
    <property type="entry name" value="PROKAR_LIPOPROTEIN"/>
    <property type="match status" value="1"/>
</dbReference>
<name>A0A9D1JL79_9FIRM</name>
<evidence type="ECO:0000256" key="1">
    <source>
        <dbReference type="SAM" id="SignalP"/>
    </source>
</evidence>
<gene>
    <name evidence="2" type="ORF">IAB44_11325</name>
</gene>
<feature type="chain" id="PRO_5039390937" evidence="1">
    <location>
        <begin position="26"/>
        <end position="95"/>
    </location>
</feature>